<name>A0A8J4ACY7_9ACTN</name>
<keyword evidence="3" id="KW-1185">Reference proteome</keyword>
<evidence type="ECO:0000313" key="2">
    <source>
        <dbReference type="EMBL" id="GIL29084.1"/>
    </source>
</evidence>
<protein>
    <submittedName>
        <fullName evidence="2">Uncharacterized protein</fullName>
    </submittedName>
</protein>
<gene>
    <name evidence="2" type="ORF">NUM_43380</name>
</gene>
<feature type="compositionally biased region" description="Polar residues" evidence="1">
    <location>
        <begin position="1"/>
        <end position="14"/>
    </location>
</feature>
<feature type="region of interest" description="Disordered" evidence="1">
    <location>
        <begin position="1"/>
        <end position="22"/>
    </location>
</feature>
<feature type="region of interest" description="Disordered" evidence="1">
    <location>
        <begin position="179"/>
        <end position="219"/>
    </location>
</feature>
<dbReference type="AlphaFoldDB" id="A0A8J4ACY7"/>
<dbReference type="EMBL" id="BOPO01000084">
    <property type="protein sequence ID" value="GIL29084.1"/>
    <property type="molecule type" value="Genomic_DNA"/>
</dbReference>
<accession>A0A8J4ACY7</accession>
<evidence type="ECO:0000313" key="3">
    <source>
        <dbReference type="Proteomes" id="UP000614996"/>
    </source>
</evidence>
<feature type="region of interest" description="Disordered" evidence="1">
    <location>
        <begin position="77"/>
        <end position="101"/>
    </location>
</feature>
<comment type="caution">
    <text evidence="2">The sequence shown here is derived from an EMBL/GenBank/DDBJ whole genome shotgun (WGS) entry which is preliminary data.</text>
</comment>
<evidence type="ECO:0000256" key="1">
    <source>
        <dbReference type="SAM" id="MobiDB-lite"/>
    </source>
</evidence>
<feature type="compositionally biased region" description="Polar residues" evidence="1">
    <location>
        <begin position="80"/>
        <end position="90"/>
    </location>
</feature>
<dbReference type="Proteomes" id="UP000614996">
    <property type="component" value="Unassembled WGS sequence"/>
</dbReference>
<proteinExistence type="predicted"/>
<sequence>MTTVATPPARTTNRPCPRGEAPDEVHDRLLWNLAADVLAAHQPDARGHCTNLQCTTNGHYPCPPAATAMCAQTLAAHTPQRATSPPSAVTSRPGPARPLSIRPARRAGRTIAVGRRRTPTPSTWVGWFGSLDAPALTASPRTIRAAGSRRPMALPSTLRTPDLAAGRRSLVIPSAGVDTASAVGPARDPTTPRPCTRSGAPHRIGRTAALTPPARPVAA</sequence>
<reference evidence="3" key="1">
    <citation type="journal article" date="2021" name="Int. J. Syst. Evol. Microbiol.">
        <title>Actinocatenispora comari sp. nov., an endophytic actinomycete isolated from aerial parts of Comarum salesowianum.</title>
        <authorList>
            <person name="Oyunbileg N."/>
            <person name="Iizaka Y."/>
            <person name="Hamada M."/>
            <person name="Davaapurev B.O."/>
            <person name="Fukumoto A."/>
            <person name="Tsetseg B."/>
            <person name="Kato F."/>
            <person name="Tamura T."/>
            <person name="Batkhuu J."/>
            <person name="Anzai Y."/>
        </authorList>
    </citation>
    <scope>NUCLEOTIDE SEQUENCE [LARGE SCALE GENOMIC DNA]</scope>
    <source>
        <strain evidence="3">NUM-2625</strain>
    </source>
</reference>
<organism evidence="2 3">
    <name type="scientific">Actinocatenispora comari</name>
    <dbReference type="NCBI Taxonomy" id="2807577"/>
    <lineage>
        <taxon>Bacteria</taxon>
        <taxon>Bacillati</taxon>
        <taxon>Actinomycetota</taxon>
        <taxon>Actinomycetes</taxon>
        <taxon>Micromonosporales</taxon>
        <taxon>Micromonosporaceae</taxon>
        <taxon>Actinocatenispora</taxon>
    </lineage>
</organism>